<dbReference type="PANTHER" id="PTHR24073">
    <property type="entry name" value="DRAB5-RELATED"/>
    <property type="match status" value="1"/>
</dbReference>
<comment type="similarity">
    <text evidence="1">Belongs to the small GTPase superfamily. Rab family.</text>
</comment>
<dbReference type="Pfam" id="PF08477">
    <property type="entry name" value="Roc"/>
    <property type="match status" value="1"/>
</dbReference>
<dbReference type="Proteomes" id="UP000324091">
    <property type="component" value="Chromosome 15"/>
</dbReference>
<dbReference type="EMBL" id="RHFK02000007">
    <property type="protein sequence ID" value="TWW73755.1"/>
    <property type="molecule type" value="Genomic_DNA"/>
</dbReference>
<dbReference type="Gene3D" id="3.40.50.300">
    <property type="entry name" value="P-loop containing nucleotide triphosphate hydrolases"/>
    <property type="match status" value="1"/>
</dbReference>
<dbReference type="GO" id="GO:0005525">
    <property type="term" value="F:GTP binding"/>
    <property type="evidence" value="ECO:0007669"/>
    <property type="project" value="UniProtKB-KW"/>
</dbReference>
<keyword evidence="3" id="KW-0342">GTP-binding</keyword>
<keyword evidence="6" id="KW-0966">Cell projection</keyword>
<evidence type="ECO:0000256" key="1">
    <source>
        <dbReference type="ARBA" id="ARBA00006270"/>
    </source>
</evidence>
<gene>
    <name evidence="6" type="ORF">D4764_15G0011510</name>
</gene>
<comment type="caution">
    <text evidence="6">The sequence shown here is derived from an EMBL/GenBank/DDBJ whole genome shotgun (WGS) entry which is preliminary data.</text>
</comment>
<evidence type="ECO:0000256" key="2">
    <source>
        <dbReference type="ARBA" id="ARBA00022741"/>
    </source>
</evidence>
<sequence length="184" mass="20902">MFKAKILFIGPSESGKTVLANFLSDTTENVGGEYRPTKGVRILEFETQAEGSRKRCEVELWDCSGDFKFESCWPAIMKDSSGVVIIFNPDVKSHLKEIETWHSMFIASQSLQESQCLLIAHQKPGSEVENGRLQLASYLNKLQLIHSNLEDEPELVRQGFIRYLGNVVKAMSERREQEEMSIIT</sequence>
<dbReference type="SUPFAM" id="SSF52540">
    <property type="entry name" value="P-loop containing nucleoside triphosphate hydrolases"/>
    <property type="match status" value="1"/>
</dbReference>
<evidence type="ECO:0000256" key="4">
    <source>
        <dbReference type="ARBA" id="ARBA00040799"/>
    </source>
</evidence>
<keyword evidence="6" id="KW-0969">Cilium</keyword>
<evidence type="ECO:0000313" key="7">
    <source>
        <dbReference type="Proteomes" id="UP000324091"/>
    </source>
</evidence>
<evidence type="ECO:0000313" key="6">
    <source>
        <dbReference type="EMBL" id="TWW73755.1"/>
    </source>
</evidence>
<dbReference type="AlphaFoldDB" id="A0A5C6P354"/>
<proteinExistence type="inferred from homology"/>
<dbReference type="InterPro" id="IPR027417">
    <property type="entry name" value="P-loop_NTPase"/>
</dbReference>
<organism evidence="6 7">
    <name type="scientific">Takifugu flavidus</name>
    <name type="common">sansaifugu</name>
    <dbReference type="NCBI Taxonomy" id="433684"/>
    <lineage>
        <taxon>Eukaryota</taxon>
        <taxon>Metazoa</taxon>
        <taxon>Chordata</taxon>
        <taxon>Craniata</taxon>
        <taxon>Vertebrata</taxon>
        <taxon>Euteleostomi</taxon>
        <taxon>Actinopterygii</taxon>
        <taxon>Neopterygii</taxon>
        <taxon>Teleostei</taxon>
        <taxon>Neoteleostei</taxon>
        <taxon>Acanthomorphata</taxon>
        <taxon>Eupercaria</taxon>
        <taxon>Tetraodontiformes</taxon>
        <taxon>Tetradontoidea</taxon>
        <taxon>Tetraodontidae</taxon>
        <taxon>Takifugu</taxon>
    </lineage>
</organism>
<evidence type="ECO:0000256" key="3">
    <source>
        <dbReference type="ARBA" id="ARBA00023134"/>
    </source>
</evidence>
<dbReference type="GO" id="GO:0030992">
    <property type="term" value="C:intraciliary transport particle B"/>
    <property type="evidence" value="ECO:0007669"/>
    <property type="project" value="UniProtKB-ARBA"/>
</dbReference>
<accession>A0A5C6P354</accession>
<keyword evidence="7" id="KW-1185">Reference proteome</keyword>
<evidence type="ECO:0000256" key="5">
    <source>
        <dbReference type="ARBA" id="ARBA00041562"/>
    </source>
</evidence>
<reference evidence="6 7" key="1">
    <citation type="submission" date="2019-04" db="EMBL/GenBank/DDBJ databases">
        <title>Chromosome genome assembly for Takifugu flavidus.</title>
        <authorList>
            <person name="Xiao S."/>
        </authorList>
    </citation>
    <scope>NUCLEOTIDE SEQUENCE [LARGE SCALE GENOMIC DNA]</scope>
    <source>
        <strain evidence="6">HTHZ2018</strain>
        <tissue evidence="6">Muscle</tissue>
    </source>
</reference>
<dbReference type="GO" id="GO:0005929">
    <property type="term" value="C:cilium"/>
    <property type="evidence" value="ECO:0007669"/>
    <property type="project" value="UniProtKB-ARBA"/>
</dbReference>
<name>A0A5C6P354_9TELE</name>
<keyword evidence="6" id="KW-0282">Flagellum</keyword>
<dbReference type="FunFam" id="3.40.50.300:FF:001100">
    <property type="entry name" value="intraflagellar transport protein 22 homolog"/>
    <property type="match status" value="1"/>
</dbReference>
<keyword evidence="2" id="KW-0547">Nucleotide-binding</keyword>
<protein>
    <recommendedName>
        <fullName evidence="4">Intraflagellar transport protein 22 homolog</fullName>
    </recommendedName>
    <alternativeName>
        <fullName evidence="5">Rab-like protein 5</fullName>
    </alternativeName>
</protein>